<keyword evidence="1" id="KW-1133">Transmembrane helix</keyword>
<accession>A0A5C4U7C3</accession>
<evidence type="ECO:0000256" key="1">
    <source>
        <dbReference type="SAM" id="Phobius"/>
    </source>
</evidence>
<feature type="transmembrane region" description="Helical" evidence="1">
    <location>
        <begin position="12"/>
        <end position="34"/>
    </location>
</feature>
<feature type="transmembrane region" description="Helical" evidence="1">
    <location>
        <begin position="50"/>
        <end position="71"/>
    </location>
</feature>
<dbReference type="AlphaFoldDB" id="A0A5C4U7C3"/>
<keyword evidence="1" id="KW-0812">Transmembrane</keyword>
<protein>
    <submittedName>
        <fullName evidence="2">Cell wall anchor protein</fullName>
    </submittedName>
</protein>
<dbReference type="EMBL" id="VDHJ01000002">
    <property type="protein sequence ID" value="TNL99785.1"/>
    <property type="molecule type" value="Genomic_DNA"/>
</dbReference>
<evidence type="ECO:0000313" key="3">
    <source>
        <dbReference type="Proteomes" id="UP000312032"/>
    </source>
</evidence>
<sequence>MARQHTAGAFDIRNIIGALLGLYGIILLVAAFFVDPGIDVSTGQPKDSSYNLYCGIALLLIAAAFIAWSLLKPVVVDQPDTVTEK</sequence>
<keyword evidence="1" id="KW-0472">Membrane</keyword>
<reference evidence="2 3" key="1">
    <citation type="submission" date="2019-06" db="EMBL/GenBank/DDBJ databases">
        <authorList>
            <person name="Li J."/>
        </authorList>
    </citation>
    <scope>NUCLEOTIDE SEQUENCE [LARGE SCALE GENOMIC DNA]</scope>
    <source>
        <strain evidence="2 3">LMG 28165</strain>
    </source>
</reference>
<dbReference type="RefSeq" id="WP_139464701.1">
    <property type="nucleotide sequence ID" value="NZ_VDHJ01000002.1"/>
</dbReference>
<organism evidence="2 3">
    <name type="scientific">Corynebacterium tapiri</name>
    <dbReference type="NCBI Taxonomy" id="1448266"/>
    <lineage>
        <taxon>Bacteria</taxon>
        <taxon>Bacillati</taxon>
        <taxon>Actinomycetota</taxon>
        <taxon>Actinomycetes</taxon>
        <taxon>Mycobacteriales</taxon>
        <taxon>Corynebacteriaceae</taxon>
        <taxon>Corynebacterium</taxon>
    </lineage>
</organism>
<name>A0A5C4U7C3_9CORY</name>
<proteinExistence type="predicted"/>
<keyword evidence="3" id="KW-1185">Reference proteome</keyword>
<evidence type="ECO:0000313" key="2">
    <source>
        <dbReference type="EMBL" id="TNL99785.1"/>
    </source>
</evidence>
<gene>
    <name evidence="2" type="ORF">FHE74_01735</name>
</gene>
<dbReference type="Proteomes" id="UP000312032">
    <property type="component" value="Unassembled WGS sequence"/>
</dbReference>
<comment type="caution">
    <text evidence="2">The sequence shown here is derived from an EMBL/GenBank/DDBJ whole genome shotgun (WGS) entry which is preliminary data.</text>
</comment>